<name>A0ABV6TDE9_9ACTN</name>
<dbReference type="Pfam" id="PF13450">
    <property type="entry name" value="NAD_binding_8"/>
    <property type="match status" value="1"/>
</dbReference>
<dbReference type="InterPro" id="IPR036188">
    <property type="entry name" value="FAD/NAD-bd_sf"/>
</dbReference>
<keyword evidence="4" id="KW-0503">Monooxygenase</keyword>
<dbReference type="InterPro" id="IPR002938">
    <property type="entry name" value="FAD-bd"/>
</dbReference>
<feature type="domain" description="FAD-binding" evidence="5">
    <location>
        <begin position="289"/>
        <end position="382"/>
    </location>
</feature>
<evidence type="ECO:0000256" key="2">
    <source>
        <dbReference type="ARBA" id="ARBA00022827"/>
    </source>
</evidence>
<protein>
    <submittedName>
        <fullName evidence="6">FAD-dependent oxidoreductase</fullName>
    </submittedName>
</protein>
<dbReference type="PRINTS" id="PR00420">
    <property type="entry name" value="RNGMNOXGNASE"/>
</dbReference>
<dbReference type="Proteomes" id="UP001589887">
    <property type="component" value="Unassembled WGS sequence"/>
</dbReference>
<accession>A0ABV6TDE9</accession>
<evidence type="ECO:0000256" key="4">
    <source>
        <dbReference type="ARBA" id="ARBA00023033"/>
    </source>
</evidence>
<keyword evidence="2" id="KW-0274">FAD</keyword>
<dbReference type="PANTHER" id="PTHR47178">
    <property type="entry name" value="MONOOXYGENASE, FAD-BINDING"/>
    <property type="match status" value="1"/>
</dbReference>
<organism evidence="6 7">
    <name type="scientific">Streptomyces noboritoensis</name>
    <dbReference type="NCBI Taxonomy" id="67337"/>
    <lineage>
        <taxon>Bacteria</taxon>
        <taxon>Bacillati</taxon>
        <taxon>Actinomycetota</taxon>
        <taxon>Actinomycetes</taxon>
        <taxon>Kitasatosporales</taxon>
        <taxon>Streptomycetaceae</taxon>
        <taxon>Streptomyces</taxon>
    </lineage>
</organism>
<dbReference type="Pfam" id="PF01494">
    <property type="entry name" value="FAD_binding_3"/>
    <property type="match status" value="1"/>
</dbReference>
<dbReference type="Gene3D" id="3.50.50.60">
    <property type="entry name" value="FAD/NAD(P)-binding domain"/>
    <property type="match status" value="1"/>
</dbReference>
<evidence type="ECO:0000256" key="1">
    <source>
        <dbReference type="ARBA" id="ARBA00022630"/>
    </source>
</evidence>
<evidence type="ECO:0000313" key="7">
    <source>
        <dbReference type="Proteomes" id="UP001589887"/>
    </source>
</evidence>
<proteinExistence type="predicted"/>
<keyword evidence="1" id="KW-0285">Flavoprotein</keyword>
<keyword evidence="3" id="KW-0560">Oxidoreductase</keyword>
<dbReference type="EMBL" id="JBHMQV010000009">
    <property type="protein sequence ID" value="MFC0843819.1"/>
    <property type="molecule type" value="Genomic_DNA"/>
</dbReference>
<evidence type="ECO:0000313" key="6">
    <source>
        <dbReference type="EMBL" id="MFC0843819.1"/>
    </source>
</evidence>
<evidence type="ECO:0000259" key="5">
    <source>
        <dbReference type="Pfam" id="PF01494"/>
    </source>
</evidence>
<sequence>MTTSALRVIVIGAGLGGLALAQGLRRDGIDVSVHERDASPTSRRQGYRLRLNPDGLHALEELLPPPLSHLVWAATSPQPPTVILDARLDQLSATDPGASADGGRNVAVNRLTLRQILLHGLDDIVHFGKECTGYRIHADSTVTAHFRDGSQATGDVLVAADGVNSAVRRQYLPHARVMDTGVRVIYGRFPLTPETTGLIPDRLFTLYTGIVGPDHQHVGLAPVQYRNPPSDAVARLAPTLDLADTEDYMMCLFSARTELLPHTDAELHRASGQQLRDMAAGITRGWNPLLGSIIALWEPESVFSLTIRSSVPLTPWPTSTVTLLGDAIHAMSPAVGVGANTALRDALTLATQLGKAARGADLVSSLHAYEADMTAYGFDAVRTSARYGQQRIGQAPLPDPTS</sequence>
<dbReference type="RefSeq" id="WP_394317582.1">
    <property type="nucleotide sequence ID" value="NZ_JBHMQV010000009.1"/>
</dbReference>
<comment type="caution">
    <text evidence="6">The sequence shown here is derived from an EMBL/GenBank/DDBJ whole genome shotgun (WGS) entry which is preliminary data.</text>
</comment>
<keyword evidence="7" id="KW-1185">Reference proteome</keyword>
<evidence type="ECO:0000256" key="3">
    <source>
        <dbReference type="ARBA" id="ARBA00023002"/>
    </source>
</evidence>
<gene>
    <name evidence="6" type="ORF">ACFH04_08835</name>
</gene>
<dbReference type="SUPFAM" id="SSF51905">
    <property type="entry name" value="FAD/NAD(P)-binding domain"/>
    <property type="match status" value="1"/>
</dbReference>
<dbReference type="PANTHER" id="PTHR47178:SF5">
    <property type="entry name" value="FAD-BINDING DOMAIN-CONTAINING PROTEIN"/>
    <property type="match status" value="1"/>
</dbReference>
<reference evidence="6 7" key="1">
    <citation type="submission" date="2024-09" db="EMBL/GenBank/DDBJ databases">
        <authorList>
            <person name="Sun Q."/>
            <person name="Mori K."/>
        </authorList>
    </citation>
    <scope>NUCLEOTIDE SEQUENCE [LARGE SCALE GENOMIC DNA]</scope>
    <source>
        <strain evidence="6 7">JCM 4557</strain>
    </source>
</reference>